<dbReference type="EMBL" id="KB932914">
    <property type="protein sequence ID" value="EOO02522.1"/>
    <property type="molecule type" value="Genomic_DNA"/>
</dbReference>
<dbReference type="GeneID" id="19322187"/>
<gene>
    <name evidence="8" type="ORF">UCRPA7_1982</name>
</gene>
<dbReference type="KEGG" id="tmn:UCRPA7_1982"/>
<evidence type="ECO:0000256" key="2">
    <source>
        <dbReference type="ARBA" id="ARBA00022448"/>
    </source>
</evidence>
<evidence type="ECO:0000256" key="1">
    <source>
        <dbReference type="ARBA" id="ARBA00004141"/>
    </source>
</evidence>
<dbReference type="AlphaFoldDB" id="R8BT10"/>
<evidence type="ECO:0000256" key="7">
    <source>
        <dbReference type="SAM" id="Phobius"/>
    </source>
</evidence>
<comment type="similarity">
    <text evidence="6">Belongs to the major facilitator superfamily. Allantoate permease family.</text>
</comment>
<dbReference type="InterPro" id="IPR036259">
    <property type="entry name" value="MFS_trans_sf"/>
</dbReference>
<comment type="subcellular location">
    <subcellularLocation>
        <location evidence="1">Membrane</location>
        <topology evidence="1">Multi-pass membrane protein</topology>
    </subcellularLocation>
</comment>
<evidence type="ECO:0000313" key="8">
    <source>
        <dbReference type="EMBL" id="EOO02522.1"/>
    </source>
</evidence>
<feature type="transmembrane region" description="Helical" evidence="7">
    <location>
        <begin position="176"/>
        <end position="197"/>
    </location>
</feature>
<dbReference type="PANTHER" id="PTHR43791">
    <property type="entry name" value="PERMEASE-RELATED"/>
    <property type="match status" value="1"/>
</dbReference>
<keyword evidence="5 7" id="KW-0472">Membrane</keyword>
<proteinExistence type="inferred from homology"/>
<dbReference type="Pfam" id="PF07690">
    <property type="entry name" value="MFS_1"/>
    <property type="match status" value="1"/>
</dbReference>
<keyword evidence="4 7" id="KW-1133">Transmembrane helix</keyword>
<reference evidence="9" key="1">
    <citation type="journal article" date="2013" name="Genome Announc.">
        <title>Draft genome sequence of the ascomycete Phaeoacremonium aleophilum strain UCR-PA7, a causal agent of the esca disease complex in grapevines.</title>
        <authorList>
            <person name="Blanco-Ulate B."/>
            <person name="Rolshausen P."/>
            <person name="Cantu D."/>
        </authorList>
    </citation>
    <scope>NUCLEOTIDE SEQUENCE [LARGE SCALE GENOMIC DNA]</scope>
    <source>
        <strain evidence="9">UCR-PA7</strain>
    </source>
</reference>
<dbReference type="FunFam" id="1.20.1250.20:FF:000065">
    <property type="entry name" value="Putative MFS pantothenate transporter"/>
    <property type="match status" value="1"/>
</dbReference>
<dbReference type="eggNOG" id="KOG2533">
    <property type="taxonomic scope" value="Eukaryota"/>
</dbReference>
<feature type="transmembrane region" description="Helical" evidence="7">
    <location>
        <begin position="309"/>
        <end position="329"/>
    </location>
</feature>
<evidence type="ECO:0000256" key="4">
    <source>
        <dbReference type="ARBA" id="ARBA00022989"/>
    </source>
</evidence>
<dbReference type="RefSeq" id="XP_007912751.1">
    <property type="nucleotide sequence ID" value="XM_007914560.1"/>
</dbReference>
<dbReference type="GO" id="GO:0016020">
    <property type="term" value="C:membrane"/>
    <property type="evidence" value="ECO:0007669"/>
    <property type="project" value="UniProtKB-SubCell"/>
</dbReference>
<dbReference type="GO" id="GO:0022857">
    <property type="term" value="F:transmembrane transporter activity"/>
    <property type="evidence" value="ECO:0007669"/>
    <property type="project" value="InterPro"/>
</dbReference>
<keyword evidence="9" id="KW-1185">Reference proteome</keyword>
<name>R8BT10_PHAM7</name>
<feature type="transmembrane region" description="Helical" evidence="7">
    <location>
        <begin position="147"/>
        <end position="164"/>
    </location>
</feature>
<feature type="transmembrane region" description="Helical" evidence="7">
    <location>
        <begin position="85"/>
        <end position="103"/>
    </location>
</feature>
<feature type="transmembrane region" description="Helical" evidence="7">
    <location>
        <begin position="335"/>
        <end position="354"/>
    </location>
</feature>
<sequence>MKLLLIEEVKLVRKLDLAILSFCCLTFFAKDLDRNNINNAYVSGMKEDLNLYGNELNWMVTWFQVGYIVGQIPSQILLTKVSPRWYLPAAEFLWSVFVLFIYKCKTVEQIYALRFFVGFIEAASWPGLHFMIGTWYTNHEINKRSGIFTASGIAATMFSGYIQAGIYETMDGHLGLHFLITFPLVLLGLLIVPNPLYKKKTWWMTERERQMCMKRLEADDRKPLGNFGMSLFKRVLGRWHFWILCTWFSLMYFVYQAPTTSTMALWLKAEKTYSVPQINNLPTVYSAISIIFMLVSGTYNDWRASQIDSVIAICLTQIISESILVAWTVPKPAKFFAYYIAGTIQSLFPIIVSWTHMVCSGDAEERAIVIGSLNAIGLGQGTWWNQVKAKNEKADMTELQEKAADTGIVM</sequence>
<keyword evidence="3 7" id="KW-0812">Transmembrane</keyword>
<feature type="transmembrane region" description="Helical" evidence="7">
    <location>
        <begin position="278"/>
        <end position="297"/>
    </location>
</feature>
<dbReference type="SUPFAM" id="SSF103473">
    <property type="entry name" value="MFS general substrate transporter"/>
    <property type="match status" value="1"/>
</dbReference>
<evidence type="ECO:0000256" key="3">
    <source>
        <dbReference type="ARBA" id="ARBA00022692"/>
    </source>
</evidence>
<organism evidence="8 9">
    <name type="scientific">Phaeoacremonium minimum (strain UCR-PA7)</name>
    <name type="common">Esca disease fungus</name>
    <name type="synonym">Togninia minima</name>
    <dbReference type="NCBI Taxonomy" id="1286976"/>
    <lineage>
        <taxon>Eukaryota</taxon>
        <taxon>Fungi</taxon>
        <taxon>Dikarya</taxon>
        <taxon>Ascomycota</taxon>
        <taxon>Pezizomycotina</taxon>
        <taxon>Sordariomycetes</taxon>
        <taxon>Sordariomycetidae</taxon>
        <taxon>Togniniales</taxon>
        <taxon>Togniniaceae</taxon>
        <taxon>Phaeoacremonium</taxon>
    </lineage>
</organism>
<evidence type="ECO:0000256" key="5">
    <source>
        <dbReference type="ARBA" id="ARBA00023136"/>
    </source>
</evidence>
<dbReference type="InterPro" id="IPR011701">
    <property type="entry name" value="MFS"/>
</dbReference>
<feature type="transmembrane region" description="Helical" evidence="7">
    <location>
        <begin position="115"/>
        <end position="135"/>
    </location>
</feature>
<dbReference type="PANTHER" id="PTHR43791:SF39">
    <property type="entry name" value="TRANSPORTER LIZ1_SEO1, PUTATIVE (AFU_ORTHOLOGUE AFUA_3G00980)-RELATED"/>
    <property type="match status" value="1"/>
</dbReference>
<dbReference type="OrthoDB" id="3639251at2759"/>
<evidence type="ECO:0000256" key="6">
    <source>
        <dbReference type="ARBA" id="ARBA00037968"/>
    </source>
</evidence>
<dbReference type="Proteomes" id="UP000014074">
    <property type="component" value="Unassembled WGS sequence"/>
</dbReference>
<protein>
    <submittedName>
        <fullName evidence="8">Putative mfs general substrate transporter protein</fullName>
    </submittedName>
</protein>
<feature type="transmembrane region" description="Helical" evidence="7">
    <location>
        <begin position="239"/>
        <end position="258"/>
    </location>
</feature>
<keyword evidence="2" id="KW-0813">Transport</keyword>
<dbReference type="Gene3D" id="1.20.1250.20">
    <property type="entry name" value="MFS general substrate transporter like domains"/>
    <property type="match status" value="1"/>
</dbReference>
<dbReference type="HOGENOM" id="CLU_001265_4_2_1"/>
<evidence type="ECO:0000313" key="9">
    <source>
        <dbReference type="Proteomes" id="UP000014074"/>
    </source>
</evidence>
<accession>R8BT10</accession>